<dbReference type="GO" id="GO:0017056">
    <property type="term" value="F:structural constituent of nuclear pore"/>
    <property type="evidence" value="ECO:0007669"/>
    <property type="project" value="TreeGrafter"/>
</dbReference>
<evidence type="ECO:0000256" key="4">
    <source>
        <dbReference type="ARBA" id="ARBA00023242"/>
    </source>
</evidence>
<evidence type="ECO:0000313" key="6">
    <source>
        <dbReference type="Proteomes" id="UP000603453"/>
    </source>
</evidence>
<dbReference type="PROSITE" id="PS00018">
    <property type="entry name" value="EF_HAND_1"/>
    <property type="match status" value="1"/>
</dbReference>
<organism evidence="5 6">
    <name type="scientific">Mucor saturninus</name>
    <dbReference type="NCBI Taxonomy" id="64648"/>
    <lineage>
        <taxon>Eukaryota</taxon>
        <taxon>Fungi</taxon>
        <taxon>Fungi incertae sedis</taxon>
        <taxon>Mucoromycota</taxon>
        <taxon>Mucoromycotina</taxon>
        <taxon>Mucoromycetes</taxon>
        <taxon>Mucorales</taxon>
        <taxon>Mucorineae</taxon>
        <taxon>Mucoraceae</taxon>
        <taxon>Mucor</taxon>
    </lineage>
</organism>
<evidence type="ECO:0000256" key="3">
    <source>
        <dbReference type="ARBA" id="ARBA00022448"/>
    </source>
</evidence>
<sequence>MTTFIVELRILLDQVCDARQDDSMAAVMALEDSLNMKKERMINLLDDAPQNAEHRTLLKSGKPVINGKEFRVNEDFIKQAIFLSDQLNLDEYEAARLLLEGISESSNVNSTPLDTAVYMYHSERGHVLAILNVLLEAIKDSSFNTNVRGVFSNFIGGIVSEKPANGSFVERVVKSTRDLSVKISEITKLGMLESAHDIFKRQKQLEDLHHQHHNQPFSEVKHFPSELLHLLPETTKLRIDRLNEERISLAQILYHIASLHWLPENDLVVMLTKVQSINLADGIAPYILTAFLAAISFDCSYPSGRQGIEFSANDAFLKKMHDQIIGNNWRVNTLKTVVQIQWALFINIISHSRPSVDKELSFDKEQRLQLVKSAIALDAFGFMNNYLLYFKQEKPEDEKKKIETDDVDMDTAMILDGLIVDPDDYTKFDVFISKDFQIFVVHEMEYLTQSFILNMSEIFQAIKSDVVDREISAEKKEEINNSLTKFLTLLASIYRDRMDAGLKFWNSTNNALYRFLGFLVDYRLPQSLAATFDFFGAISTGIESATNSHTMLKIGTNKQDISNSNLFSWGKLFATIQFFTNLIRENSADGQPPAFPPEEEDSLCKFLYLCQQVVQYSVEARLEIWSDPLLRAHESIVLMISCQTSHRLRASLYNLLTAFCSNWGGGINDVGRDIALEVWKTLEHSDMIIPDKVMVTKPTKVVATSSNNSQAPQNTLFKWYNAEQPKIPTVVDTPKSSHQLYLPEKPPGILREFEEGKTMKSYTETLSVLKLVSSLIHTPSKRDKLIAGFSSISTSIPNLLGFDNNRSPGTAPYISLVVDHIFLNIKNLKFAHPDARWQLTESCLTIVENSLMAFDIEPLTDYIKYNTPANEISHMNFLSALKGINAESDKSYTSHIRSALLAFITLPGYDILLRILSGGALIHEIFKIVELGKDAVTKTKNQKNDYFTRSMTRCLRIFSRVFKIQNAFVNVFMPQLNILVEAQPGGVFKLDQYTFPIPPSSYRSLGSLMMYNTKVIVQIALMVNCDAFETLCNLSAATLANLASQPDDNFDKFTFPNHINVPMGGIGSKLAGILASSPDASSIVLGFSERLQIENSEILTYDDYEYDMNIIPFWLAEKTLGNIYRFDNFDDNDQHSPSIRITILDMLLNNMAKEIQSPTISEFLLGYDVKELETSGTQHKSLPTDVKHKSQLACLLSILELVNTGINNDVDDVEEPLIRTHPVLAEKCYQLIFELCVRQSTSNATLHYLRNNTDKFLVNQFKAIACRLESCVSVSEHYFVGELESADKTMITADYFTLVSILNQRAWLLKLVALDLLKTDSNKTGTLDLLELLYGIEESQSHGNSEKQLIRNMEKMQLKLDANYQQPLWNMLEIVNSLEFTWTDGLDEGPLPPAVYFKNFHPDKYVIQKDGYTIYDIRNIFKIIRQYQLKDPVCQNLSDVERNAMELEMGSLLKYLMAQNRYNEISFARLHCLRAWKQVVEVTIADCFDLLTFEARQKVIYDLLSVLLPKLENGASLHLEILKGLGEVTLSLLTRLREDKRKHSILQVGSDASVSRLPDEKLRSVFNSIINTILRDSTAIEVRSAMYSALVNLIQYITPDKDLDDASPNVIHNQVINIIGGGYKEQLFDIICNDASQGLDIYKTSAYKALEALYVLIKKSKSTVIHSYFLKKNFLKYNIAMIERSDLELVKIINERDASLIPLYNHEAKISLFIQIAMTREGSALLLSNDIMNSIVNCKFFNMSYNRSKPLDADSTHKVDRHQRLLTSILVLINALLMSSGGQGDNLEQFESWVKKQDVLVNILKDDTTEPTLASLHILHLTVAFLYQLSKQPFYFVDLEKNGLAELDSLLMSLIPKYCIPNDRTSLVKPSELKEIDWPLMAVSETVDGHTYLVATMNAYITKIRNNLLAYAQASTFRRSLDSKPAFKPIFANTLVPIKEYVSATQTRGSSTTSSLTTLVTCLLYTSKKFSKKIADYEILCAQKENIGSLKYEEILEIVDTAIPERFGIRYDSLNPTQQFQVLATEIDHRIQLKEKEIRDLVFTMETSVFILWRHLEFYFKNQTSTSTAYSPCERYANENVVLLQQALFQTSPQVINKLRSACLTVLEPTIKSIEAIPSVSYAA</sequence>
<comment type="subcellular location">
    <subcellularLocation>
        <location evidence="1">Nucleus</location>
    </subcellularLocation>
</comment>
<proteinExistence type="inferred from homology"/>
<name>A0A8H7UTI9_9FUNG</name>
<dbReference type="GO" id="GO:0044611">
    <property type="term" value="C:nuclear pore inner ring"/>
    <property type="evidence" value="ECO:0007669"/>
    <property type="project" value="TreeGrafter"/>
</dbReference>
<dbReference type="InterPro" id="IPR021827">
    <property type="entry name" value="Nup186/Nup192/Nup205"/>
</dbReference>
<evidence type="ECO:0008006" key="7">
    <source>
        <dbReference type="Google" id="ProtNLM"/>
    </source>
</evidence>
<dbReference type="OrthoDB" id="2019644at2759"/>
<evidence type="ECO:0000256" key="1">
    <source>
        <dbReference type="ARBA" id="ARBA00004123"/>
    </source>
</evidence>
<accession>A0A8H7UTI9</accession>
<evidence type="ECO:0000313" key="5">
    <source>
        <dbReference type="EMBL" id="KAG2198081.1"/>
    </source>
</evidence>
<keyword evidence="6" id="KW-1185">Reference proteome</keyword>
<dbReference type="InterPro" id="IPR018247">
    <property type="entry name" value="EF_Hand_1_Ca_BS"/>
</dbReference>
<dbReference type="EMBL" id="JAEPRD010000117">
    <property type="protein sequence ID" value="KAG2198081.1"/>
    <property type="molecule type" value="Genomic_DNA"/>
</dbReference>
<gene>
    <name evidence="5" type="ORF">INT47_011916</name>
</gene>
<dbReference type="Proteomes" id="UP000603453">
    <property type="component" value="Unassembled WGS sequence"/>
</dbReference>
<keyword evidence="4" id="KW-0539">Nucleus</keyword>
<dbReference type="PANTHER" id="PTHR31344">
    <property type="entry name" value="NUCLEAR PORE COMPLEX PROTEIN NUP205"/>
    <property type="match status" value="1"/>
</dbReference>
<keyword evidence="3" id="KW-0813">Transport</keyword>
<dbReference type="PANTHER" id="PTHR31344:SF0">
    <property type="entry name" value="NUCLEAR PORE COMPLEX PROTEIN NUP205"/>
    <property type="match status" value="1"/>
</dbReference>
<dbReference type="GO" id="GO:0006999">
    <property type="term" value="P:nuclear pore organization"/>
    <property type="evidence" value="ECO:0007669"/>
    <property type="project" value="TreeGrafter"/>
</dbReference>
<dbReference type="Pfam" id="PF11894">
    <property type="entry name" value="Nup192"/>
    <property type="match status" value="1"/>
</dbReference>
<comment type="caution">
    <text evidence="5">The sequence shown here is derived from an EMBL/GenBank/DDBJ whole genome shotgun (WGS) entry which is preliminary data.</text>
</comment>
<protein>
    <recommendedName>
        <fullName evidence="7">Nuclear pore complex protein Nup205</fullName>
    </recommendedName>
</protein>
<feature type="non-terminal residue" evidence="5">
    <location>
        <position position="1"/>
    </location>
</feature>
<reference evidence="5" key="1">
    <citation type="submission" date="2020-12" db="EMBL/GenBank/DDBJ databases">
        <title>Metabolic potential, ecology and presence of endohyphal bacteria is reflected in genomic diversity of Mucoromycotina.</title>
        <authorList>
            <person name="Muszewska A."/>
            <person name="Okrasinska A."/>
            <person name="Steczkiewicz K."/>
            <person name="Drgas O."/>
            <person name="Orlowska M."/>
            <person name="Perlinska-Lenart U."/>
            <person name="Aleksandrzak-Piekarczyk T."/>
            <person name="Szatraj K."/>
            <person name="Zielenkiewicz U."/>
            <person name="Pilsyk S."/>
            <person name="Malc E."/>
            <person name="Mieczkowski P."/>
            <person name="Kruszewska J.S."/>
            <person name="Biernat P."/>
            <person name="Pawlowska J."/>
        </authorList>
    </citation>
    <scope>NUCLEOTIDE SEQUENCE</scope>
    <source>
        <strain evidence="5">WA0000017839</strain>
    </source>
</reference>
<comment type="similarity">
    <text evidence="2">Belongs to the NUP186/NUP192/NUP205 family.</text>
</comment>
<evidence type="ECO:0000256" key="2">
    <source>
        <dbReference type="ARBA" id="ARBA00005892"/>
    </source>
</evidence>